<feature type="transmembrane region" description="Helical" evidence="1">
    <location>
        <begin position="39"/>
        <end position="61"/>
    </location>
</feature>
<evidence type="ECO:0008006" key="4">
    <source>
        <dbReference type="Google" id="ProtNLM"/>
    </source>
</evidence>
<evidence type="ECO:0000313" key="3">
    <source>
        <dbReference type="Proteomes" id="UP001486207"/>
    </source>
</evidence>
<reference evidence="2 3" key="1">
    <citation type="submission" date="2024-06" db="EMBL/GenBank/DDBJ databases">
        <title>The Natural Products Discovery Center: Release of the First 8490 Sequenced Strains for Exploring Actinobacteria Biosynthetic Diversity.</title>
        <authorList>
            <person name="Kalkreuter E."/>
            <person name="Kautsar S.A."/>
            <person name="Yang D."/>
            <person name="Bader C.D."/>
            <person name="Teijaro C.N."/>
            <person name="Fluegel L."/>
            <person name="Davis C.M."/>
            <person name="Simpson J.R."/>
            <person name="Lauterbach L."/>
            <person name="Steele A.D."/>
            <person name="Gui C."/>
            <person name="Meng S."/>
            <person name="Li G."/>
            <person name="Viehrig K."/>
            <person name="Ye F."/>
            <person name="Su P."/>
            <person name="Kiefer A.F."/>
            <person name="Nichols A."/>
            <person name="Cepeda A.J."/>
            <person name="Yan W."/>
            <person name="Fan B."/>
            <person name="Jiang Y."/>
            <person name="Adhikari A."/>
            <person name="Zheng C.-J."/>
            <person name="Schuster L."/>
            <person name="Cowan T.M."/>
            <person name="Smanski M.J."/>
            <person name="Chevrette M.G."/>
            <person name="De Carvalho L.P.S."/>
            <person name="Shen B."/>
        </authorList>
    </citation>
    <scope>NUCLEOTIDE SEQUENCE [LARGE SCALE GENOMIC DNA]</scope>
    <source>
        <strain evidence="2 3">NPDC000155</strain>
    </source>
</reference>
<accession>A0ABV1XHR1</accession>
<dbReference type="EMBL" id="JBEPFB010000001">
    <property type="protein sequence ID" value="MER7371102.1"/>
    <property type="molecule type" value="Genomic_DNA"/>
</dbReference>
<keyword evidence="1" id="KW-0812">Transmembrane</keyword>
<keyword evidence="1" id="KW-1133">Transmembrane helix</keyword>
<protein>
    <recommendedName>
        <fullName evidence="4">DUF2530 domain-containing protein</fullName>
    </recommendedName>
</protein>
<organism evidence="2 3">
    <name type="scientific">Streptomyces lanatus</name>
    <dbReference type="NCBI Taxonomy" id="66900"/>
    <lineage>
        <taxon>Bacteria</taxon>
        <taxon>Bacillati</taxon>
        <taxon>Actinomycetota</taxon>
        <taxon>Actinomycetes</taxon>
        <taxon>Kitasatosporales</taxon>
        <taxon>Streptomycetaceae</taxon>
        <taxon>Streptomyces</taxon>
    </lineage>
</organism>
<evidence type="ECO:0000313" key="2">
    <source>
        <dbReference type="EMBL" id="MER7371102.1"/>
    </source>
</evidence>
<comment type="caution">
    <text evidence="2">The sequence shown here is derived from an EMBL/GenBank/DDBJ whole genome shotgun (WGS) entry which is preliminary data.</text>
</comment>
<dbReference type="RefSeq" id="WP_190069125.1">
    <property type="nucleotide sequence ID" value="NZ_BNBM01000002.1"/>
</dbReference>
<name>A0ABV1XHR1_9ACTN</name>
<evidence type="ECO:0000256" key="1">
    <source>
        <dbReference type="SAM" id="Phobius"/>
    </source>
</evidence>
<proteinExistence type="predicted"/>
<keyword evidence="3" id="KW-1185">Reference proteome</keyword>
<feature type="transmembrane region" description="Helical" evidence="1">
    <location>
        <begin position="16"/>
        <end position="33"/>
    </location>
</feature>
<gene>
    <name evidence="2" type="ORF">ABT384_00360</name>
</gene>
<sequence>MQRDRGLTGRRGPGHGERLALSVALVAVSLLWLTTDTAVWATVLCVIGAVGGAAGACYFGWRLIRSRS</sequence>
<keyword evidence="1" id="KW-0472">Membrane</keyword>
<dbReference type="Proteomes" id="UP001486207">
    <property type="component" value="Unassembled WGS sequence"/>
</dbReference>